<keyword evidence="10" id="KW-0325">Glycoprotein</keyword>
<evidence type="ECO:0000256" key="11">
    <source>
        <dbReference type="ARBA" id="ARBA00023214"/>
    </source>
</evidence>
<evidence type="ECO:0000256" key="3">
    <source>
        <dbReference type="ARBA" id="ARBA00022448"/>
    </source>
</evidence>
<dbReference type="AlphaFoldDB" id="A0A1E7FZ14"/>
<keyword evidence="6 14" id="KW-1133">Transmembrane helix</keyword>
<dbReference type="InParanoid" id="A0A1E7FZ14"/>
<feature type="transmembrane region" description="Helical" evidence="14">
    <location>
        <begin position="272"/>
        <end position="291"/>
    </location>
</feature>
<accession>A0A1E7FZ14</accession>
<keyword evidence="3" id="KW-0813">Transport</keyword>
<dbReference type="Proteomes" id="UP000095751">
    <property type="component" value="Unassembled WGS sequence"/>
</dbReference>
<organism evidence="15 16">
    <name type="scientific">Fragilariopsis cylindrus CCMP1102</name>
    <dbReference type="NCBI Taxonomy" id="635003"/>
    <lineage>
        <taxon>Eukaryota</taxon>
        <taxon>Sar</taxon>
        <taxon>Stramenopiles</taxon>
        <taxon>Ochrophyta</taxon>
        <taxon>Bacillariophyta</taxon>
        <taxon>Bacillariophyceae</taxon>
        <taxon>Bacillariophycidae</taxon>
        <taxon>Bacillariales</taxon>
        <taxon>Bacillariaceae</taxon>
        <taxon>Fragilariopsis</taxon>
    </lineage>
</organism>
<sequence length="672" mass="73649">MSDAIDLLPGLDDQFDFDGNNNDFVKDYILGNPLMYREEYNPLSTASSFVTLPRFSHSNDISLLFTDSPEDYALGLLFVGVFITSIFVCWCIILGILKCVGPRHVGVFAGYPYKKESWKSNTGRIILSMSSFMIMICTILLVTKGLHELQGLSDTIQYTNNDVQSIEIEVLSIVDNIRVVSSKAKPIRDELIDFLNSDICPLQPKGSGTEESIRSIGQDTYNALTNLDDFIDSYLQDVSNAVSQTTAITTKVDTILQQNLQFENSSKVTAIMLPYFIIPAFLLIAVVMGWYDVFSEEFYTFITWCILPIMCLLTLAAIVASGWMALAIEGNSDFCAPTPETSILNIMNRAYPTANVVTSLEPNGAYSGSSSTVNDSIFSTNVQNADIATTGSSNENFAYDVILFYANQCDSTKGFSNPWLFLEDHYDDLAKGEKVLNVFLRSIETTTLQQLSQECGQEYAPIVELLKQLQGHIDVLSKTSIRALNLLTCQNIVPLYTNAIYDATCTYSIVGATWVFACTVCIAFFGCLCIMFRGAYYPLGYYYYDSGNGDDGEKSLYGTSEEDDDDDDDESATAPTPESGGNTGLGGIGRLPGDEDAFDEDVYESDLHLQAFDTLSDGGSNIEAIASESMMDAIDVAIGVDVDVGVDVGVDGDIISNNGSKTANNDTDTNHY</sequence>
<evidence type="ECO:0000256" key="1">
    <source>
        <dbReference type="ARBA" id="ARBA00004651"/>
    </source>
</evidence>
<evidence type="ECO:0000256" key="9">
    <source>
        <dbReference type="ARBA" id="ARBA00023173"/>
    </source>
</evidence>
<evidence type="ECO:0000313" key="15">
    <source>
        <dbReference type="EMBL" id="OEU23388.1"/>
    </source>
</evidence>
<evidence type="ECO:0000313" key="16">
    <source>
        <dbReference type="Proteomes" id="UP000095751"/>
    </source>
</evidence>
<evidence type="ECO:0000256" key="10">
    <source>
        <dbReference type="ARBA" id="ARBA00023180"/>
    </source>
</evidence>
<evidence type="ECO:0000256" key="7">
    <source>
        <dbReference type="ARBA" id="ARBA00023065"/>
    </source>
</evidence>
<dbReference type="InterPro" id="IPR006990">
    <property type="entry name" value="Tweety"/>
</dbReference>
<keyword evidence="4" id="KW-1003">Cell membrane</keyword>
<feature type="transmembrane region" description="Helical" evidence="14">
    <location>
        <begin position="125"/>
        <end position="143"/>
    </location>
</feature>
<keyword evidence="12" id="KW-0407">Ion channel</keyword>
<feature type="transmembrane region" description="Helical" evidence="14">
    <location>
        <begin position="72"/>
        <end position="97"/>
    </location>
</feature>
<feature type="compositionally biased region" description="Gly residues" evidence="13">
    <location>
        <begin position="581"/>
        <end position="590"/>
    </location>
</feature>
<keyword evidence="5 14" id="KW-0812">Transmembrane</keyword>
<dbReference type="OrthoDB" id="47559at2759"/>
<dbReference type="PANTHER" id="PTHR12424:SF19">
    <property type="entry name" value="INTEGRASE ZINC-BINDING DOMAIN-CONTAINING PROTEIN"/>
    <property type="match status" value="1"/>
</dbReference>
<evidence type="ECO:0000256" key="6">
    <source>
        <dbReference type="ARBA" id="ARBA00022989"/>
    </source>
</evidence>
<evidence type="ECO:0000256" key="2">
    <source>
        <dbReference type="ARBA" id="ARBA00009849"/>
    </source>
</evidence>
<feature type="compositionally biased region" description="Acidic residues" evidence="13">
    <location>
        <begin position="560"/>
        <end position="571"/>
    </location>
</feature>
<comment type="subcellular location">
    <subcellularLocation>
        <location evidence="1">Cell membrane</location>
        <topology evidence="1">Multi-pass membrane protein</topology>
    </subcellularLocation>
</comment>
<evidence type="ECO:0000256" key="4">
    <source>
        <dbReference type="ARBA" id="ARBA00022475"/>
    </source>
</evidence>
<keyword evidence="11" id="KW-0868">Chloride</keyword>
<evidence type="ECO:0000256" key="14">
    <source>
        <dbReference type="SAM" id="Phobius"/>
    </source>
</evidence>
<evidence type="ECO:0000256" key="13">
    <source>
        <dbReference type="SAM" id="MobiDB-lite"/>
    </source>
</evidence>
<feature type="region of interest" description="Disordered" evidence="13">
    <location>
        <begin position="553"/>
        <end position="590"/>
    </location>
</feature>
<name>A0A1E7FZ14_9STRA</name>
<evidence type="ECO:0000256" key="5">
    <source>
        <dbReference type="ARBA" id="ARBA00022692"/>
    </source>
</evidence>
<protein>
    <submittedName>
        <fullName evidence="15">Uncharacterized protein</fullName>
    </submittedName>
</protein>
<feature type="transmembrane region" description="Helical" evidence="14">
    <location>
        <begin position="507"/>
        <end position="532"/>
    </location>
</feature>
<keyword evidence="16" id="KW-1185">Reference proteome</keyword>
<dbReference type="GO" id="GO:0005254">
    <property type="term" value="F:chloride channel activity"/>
    <property type="evidence" value="ECO:0007669"/>
    <property type="project" value="UniProtKB-KW"/>
</dbReference>
<proteinExistence type="inferred from homology"/>
<dbReference type="GO" id="GO:0034707">
    <property type="term" value="C:chloride channel complex"/>
    <property type="evidence" value="ECO:0007669"/>
    <property type="project" value="UniProtKB-KW"/>
</dbReference>
<reference evidence="15 16" key="1">
    <citation type="submission" date="2016-09" db="EMBL/GenBank/DDBJ databases">
        <title>Extensive genetic diversity and differential bi-allelic expression allows diatom success in the polar Southern Ocean.</title>
        <authorList>
            <consortium name="DOE Joint Genome Institute"/>
            <person name="Mock T."/>
            <person name="Otillar R.P."/>
            <person name="Strauss J."/>
            <person name="Dupont C."/>
            <person name="Frickenhaus S."/>
            <person name="Maumus F."/>
            <person name="Mcmullan M."/>
            <person name="Sanges R."/>
            <person name="Schmutz J."/>
            <person name="Toseland A."/>
            <person name="Valas R."/>
            <person name="Veluchamy A."/>
            <person name="Ward B.J."/>
            <person name="Allen A."/>
            <person name="Barry K."/>
            <person name="Falciatore A."/>
            <person name="Ferrante M."/>
            <person name="Fortunato A.E."/>
            <person name="Gloeckner G."/>
            <person name="Gruber A."/>
            <person name="Hipkin R."/>
            <person name="Janech M."/>
            <person name="Kroth P."/>
            <person name="Leese F."/>
            <person name="Lindquist E."/>
            <person name="Lyon B.R."/>
            <person name="Martin J."/>
            <person name="Mayer C."/>
            <person name="Parker M."/>
            <person name="Quesneville H."/>
            <person name="Raymond J."/>
            <person name="Uhlig C."/>
            <person name="Valentin K.U."/>
            <person name="Worden A.Z."/>
            <person name="Armbrust E.V."/>
            <person name="Bowler C."/>
            <person name="Green B."/>
            <person name="Moulton V."/>
            <person name="Van Oosterhout C."/>
            <person name="Grigoriev I."/>
        </authorList>
    </citation>
    <scope>NUCLEOTIDE SEQUENCE [LARGE SCALE GENOMIC DNA]</scope>
    <source>
        <strain evidence="15 16">CCMP1102</strain>
    </source>
</reference>
<keyword evidence="8 14" id="KW-0472">Membrane</keyword>
<evidence type="ECO:0000256" key="12">
    <source>
        <dbReference type="ARBA" id="ARBA00023303"/>
    </source>
</evidence>
<dbReference type="PANTHER" id="PTHR12424">
    <property type="entry name" value="TWEETY-RELATED"/>
    <property type="match status" value="1"/>
</dbReference>
<keyword evidence="9" id="KW-0869">Chloride channel</keyword>
<dbReference type="EMBL" id="KV784353">
    <property type="protein sequence ID" value="OEU23388.1"/>
    <property type="molecule type" value="Genomic_DNA"/>
</dbReference>
<keyword evidence="7" id="KW-0406">Ion transport</keyword>
<gene>
    <name evidence="15" type="ORF">FRACYDRAFT_259376</name>
</gene>
<feature type="transmembrane region" description="Helical" evidence="14">
    <location>
        <begin position="298"/>
        <end position="326"/>
    </location>
</feature>
<evidence type="ECO:0000256" key="8">
    <source>
        <dbReference type="ARBA" id="ARBA00023136"/>
    </source>
</evidence>
<dbReference type="GO" id="GO:0005886">
    <property type="term" value="C:plasma membrane"/>
    <property type="evidence" value="ECO:0007669"/>
    <property type="project" value="UniProtKB-SubCell"/>
</dbReference>
<comment type="similarity">
    <text evidence="2">Belongs to the tweety family.</text>
</comment>
<dbReference type="KEGG" id="fcy:FRACYDRAFT_259376"/>